<sequence>MFYRRHIDHEDDQVITLDSGSIISEESEVLTSPPVNDDSIVDLLHVDSQQVIDMHRRGSTRDKLKGLFRTFSWRNKSRESITGNTDTGVDNKDEGAEKIEEKGENNDNQVNLEDDQYSFSDSPTRKSPTDLSIKDFGNLYDNTQPMLYLPKDDSPSARSQSVKADNKEILVNEISSPSSLNNLDESLNPPKTSDSVKSNGSRSPMRSLSRKFSIFSIRSRPITSSNKITNSLFDLSCCYSYFNDETLLTSWRLPEFSKSQIFMARNQEYDSKRDTENGNENDNKIYLFGTETTLHKSEVTSSSKFKNSLFQYENIDNLLYYPFTRTLLRKYYIQKGNHISLVTDDKKQTRNDDVKLSIYDDMENYDSHYRMNRFERDGGSKISGLSIKSFHLQESLEQFELKNKKRQKKSHYLKISNPIMELNQQMNLLGVDKFIQMQTNNKHIEPYKKWKLWINVVNKYKKSHTKFNLYTIISNYTHLEKIKNNFDTLLDFYVQEKNQNLYILKDDELPIFHGKHKIKNYGEYVFVILYINARQVWSEIMELLITEQLNCNTLGYEIIGVCWRRYSYNDQSGYHLTLYVDERLKFDLKEVNLFLSDIRLIVKEDIRHCFKKCKTVFPGEKEVRVIDIL</sequence>
<reference evidence="2" key="1">
    <citation type="submission" date="2020-11" db="EMBL/GenBank/DDBJ databases">
        <title>Kefir isolates.</title>
        <authorList>
            <person name="Marcisauskas S."/>
            <person name="Kim Y."/>
            <person name="Blasche S."/>
        </authorList>
    </citation>
    <scope>NUCLEOTIDE SEQUENCE</scope>
    <source>
        <strain evidence="2">Olga-1</strain>
    </source>
</reference>
<organism evidence="2 3">
    <name type="scientific">Pichia californica</name>
    <dbReference type="NCBI Taxonomy" id="460514"/>
    <lineage>
        <taxon>Eukaryota</taxon>
        <taxon>Fungi</taxon>
        <taxon>Dikarya</taxon>
        <taxon>Ascomycota</taxon>
        <taxon>Saccharomycotina</taxon>
        <taxon>Pichiomycetes</taxon>
        <taxon>Pichiales</taxon>
        <taxon>Pichiaceae</taxon>
        <taxon>Pichia</taxon>
    </lineage>
</organism>
<dbReference type="AlphaFoldDB" id="A0A9P6WI18"/>
<feature type="compositionally biased region" description="Polar residues" evidence="1">
    <location>
        <begin position="173"/>
        <end position="204"/>
    </location>
</feature>
<proteinExistence type="predicted"/>
<protein>
    <submittedName>
        <fullName evidence="2">Uncharacterized protein</fullName>
    </submittedName>
</protein>
<evidence type="ECO:0000256" key="1">
    <source>
        <dbReference type="SAM" id="MobiDB-lite"/>
    </source>
</evidence>
<gene>
    <name evidence="2" type="ORF">C6P40_002270</name>
</gene>
<feature type="region of interest" description="Disordered" evidence="1">
    <location>
        <begin position="100"/>
        <end position="205"/>
    </location>
</feature>
<dbReference type="OrthoDB" id="3993425at2759"/>
<comment type="caution">
    <text evidence="2">The sequence shown here is derived from an EMBL/GenBank/DDBJ whole genome shotgun (WGS) entry which is preliminary data.</text>
</comment>
<accession>A0A9P6WI18</accession>
<evidence type="ECO:0000313" key="3">
    <source>
        <dbReference type="Proteomes" id="UP000697127"/>
    </source>
</evidence>
<dbReference type="EMBL" id="PUHW01000252">
    <property type="protein sequence ID" value="KAG0687505.1"/>
    <property type="molecule type" value="Genomic_DNA"/>
</dbReference>
<dbReference type="Proteomes" id="UP000697127">
    <property type="component" value="Unassembled WGS sequence"/>
</dbReference>
<name>A0A9P6WI18_9ASCO</name>
<keyword evidence="3" id="KW-1185">Reference proteome</keyword>
<feature type="compositionally biased region" description="Polar residues" evidence="1">
    <location>
        <begin position="106"/>
        <end position="122"/>
    </location>
</feature>
<evidence type="ECO:0000313" key="2">
    <source>
        <dbReference type="EMBL" id="KAG0687505.1"/>
    </source>
</evidence>